<name>A0A0A9BX96_ARUDO</name>
<sequence length="25" mass="2966">MMLSESGYILLIMQSIWKITMVLYT</sequence>
<dbReference type="EMBL" id="GBRH01232105">
    <property type="protein sequence ID" value="JAD65790.1"/>
    <property type="molecule type" value="Transcribed_RNA"/>
</dbReference>
<evidence type="ECO:0000313" key="1">
    <source>
        <dbReference type="EMBL" id="JAD65790.1"/>
    </source>
</evidence>
<protein>
    <submittedName>
        <fullName evidence="1">Uncharacterized protein</fullName>
    </submittedName>
</protein>
<proteinExistence type="predicted"/>
<reference evidence="1" key="2">
    <citation type="journal article" date="2015" name="Data Brief">
        <title>Shoot transcriptome of the giant reed, Arundo donax.</title>
        <authorList>
            <person name="Barrero R.A."/>
            <person name="Guerrero F.D."/>
            <person name="Moolhuijzen P."/>
            <person name="Goolsby J.A."/>
            <person name="Tidwell J."/>
            <person name="Bellgard S.E."/>
            <person name="Bellgard M.I."/>
        </authorList>
    </citation>
    <scope>NUCLEOTIDE SEQUENCE</scope>
    <source>
        <tissue evidence="1">Shoot tissue taken approximately 20 cm above the soil surface</tissue>
    </source>
</reference>
<organism evidence="1">
    <name type="scientific">Arundo donax</name>
    <name type="common">Giant reed</name>
    <name type="synonym">Donax arundinaceus</name>
    <dbReference type="NCBI Taxonomy" id="35708"/>
    <lineage>
        <taxon>Eukaryota</taxon>
        <taxon>Viridiplantae</taxon>
        <taxon>Streptophyta</taxon>
        <taxon>Embryophyta</taxon>
        <taxon>Tracheophyta</taxon>
        <taxon>Spermatophyta</taxon>
        <taxon>Magnoliopsida</taxon>
        <taxon>Liliopsida</taxon>
        <taxon>Poales</taxon>
        <taxon>Poaceae</taxon>
        <taxon>PACMAD clade</taxon>
        <taxon>Arundinoideae</taxon>
        <taxon>Arundineae</taxon>
        <taxon>Arundo</taxon>
    </lineage>
</organism>
<dbReference type="AlphaFoldDB" id="A0A0A9BX96"/>
<accession>A0A0A9BX96</accession>
<reference evidence="1" key="1">
    <citation type="submission" date="2014-09" db="EMBL/GenBank/DDBJ databases">
        <authorList>
            <person name="Magalhaes I.L.F."/>
            <person name="Oliveira U."/>
            <person name="Santos F.R."/>
            <person name="Vidigal T.H.D.A."/>
            <person name="Brescovit A.D."/>
            <person name="Santos A.J."/>
        </authorList>
    </citation>
    <scope>NUCLEOTIDE SEQUENCE</scope>
    <source>
        <tissue evidence="1">Shoot tissue taken approximately 20 cm above the soil surface</tissue>
    </source>
</reference>